<evidence type="ECO:0000256" key="3">
    <source>
        <dbReference type="ARBA" id="ARBA00023163"/>
    </source>
</evidence>
<dbReference type="RefSeq" id="WP_169454755.1">
    <property type="nucleotide sequence ID" value="NZ_CP051774.1"/>
</dbReference>
<dbReference type="GO" id="GO:0003677">
    <property type="term" value="F:DNA binding"/>
    <property type="evidence" value="ECO:0007669"/>
    <property type="project" value="UniProtKB-UniRule"/>
</dbReference>
<organism evidence="6 7">
    <name type="scientific">Luteolibacter luteus</name>
    <dbReference type="NCBI Taxonomy" id="2728835"/>
    <lineage>
        <taxon>Bacteria</taxon>
        <taxon>Pseudomonadati</taxon>
        <taxon>Verrucomicrobiota</taxon>
        <taxon>Verrucomicrobiia</taxon>
        <taxon>Verrucomicrobiales</taxon>
        <taxon>Verrucomicrobiaceae</taxon>
        <taxon>Luteolibacter</taxon>
    </lineage>
</organism>
<dbReference type="SUPFAM" id="SSF48498">
    <property type="entry name" value="Tetracyclin repressor-like, C-terminal domain"/>
    <property type="match status" value="1"/>
</dbReference>
<keyword evidence="3" id="KW-0804">Transcription</keyword>
<evidence type="ECO:0000256" key="4">
    <source>
        <dbReference type="PROSITE-ProRule" id="PRU00335"/>
    </source>
</evidence>
<dbReference type="InterPro" id="IPR009057">
    <property type="entry name" value="Homeodomain-like_sf"/>
</dbReference>
<evidence type="ECO:0000313" key="6">
    <source>
        <dbReference type="EMBL" id="QJE96354.1"/>
    </source>
</evidence>
<dbReference type="Pfam" id="PF00440">
    <property type="entry name" value="TetR_N"/>
    <property type="match status" value="1"/>
</dbReference>
<dbReference type="Gene3D" id="1.10.357.10">
    <property type="entry name" value="Tetracycline Repressor, domain 2"/>
    <property type="match status" value="1"/>
</dbReference>
<dbReference type="AlphaFoldDB" id="A0A858RII7"/>
<dbReference type="KEGG" id="luo:HHL09_11345"/>
<proteinExistence type="predicted"/>
<dbReference type="InterPro" id="IPR001647">
    <property type="entry name" value="HTH_TetR"/>
</dbReference>
<keyword evidence="1" id="KW-0805">Transcription regulation</keyword>
<reference evidence="6 7" key="1">
    <citation type="submission" date="2020-04" db="EMBL/GenBank/DDBJ databases">
        <title>Luteolibacter sp. G-1-1-1 isolated from soil.</title>
        <authorList>
            <person name="Dahal R.H."/>
        </authorList>
    </citation>
    <scope>NUCLEOTIDE SEQUENCE [LARGE SCALE GENOMIC DNA]</scope>
    <source>
        <strain evidence="6 7">G-1-1-1</strain>
    </source>
</reference>
<keyword evidence="7" id="KW-1185">Reference proteome</keyword>
<dbReference type="PROSITE" id="PS50977">
    <property type="entry name" value="HTH_TETR_2"/>
    <property type="match status" value="1"/>
</dbReference>
<dbReference type="InterPro" id="IPR023772">
    <property type="entry name" value="DNA-bd_HTH_TetR-type_CS"/>
</dbReference>
<evidence type="ECO:0000256" key="2">
    <source>
        <dbReference type="ARBA" id="ARBA00023125"/>
    </source>
</evidence>
<sequence>MSESESKERLLAAAKALVLANGYSGTTVDSICAKAGLTKGSFYHFFKSKEELGIATLEWSMLKSGAILEEGPHLKVTDPVERSFAFLEHVENCSEQLWASGCILASFAVELADTNEKMREIVSGMFTQVMDYFAERFEPIVEAWPELPPAKDLSNEYLSLLEGSIIFAKAFRDPSRIASALRAFRQNLLRLTAAAV</sequence>
<evidence type="ECO:0000313" key="7">
    <source>
        <dbReference type="Proteomes" id="UP000501812"/>
    </source>
</evidence>
<feature type="DNA-binding region" description="H-T-H motif" evidence="4">
    <location>
        <begin position="27"/>
        <end position="46"/>
    </location>
</feature>
<evidence type="ECO:0000256" key="1">
    <source>
        <dbReference type="ARBA" id="ARBA00023015"/>
    </source>
</evidence>
<gene>
    <name evidence="6" type="ORF">HHL09_11345</name>
</gene>
<name>A0A858RII7_9BACT</name>
<dbReference type="PANTHER" id="PTHR47506:SF6">
    <property type="entry name" value="HTH-TYPE TRANSCRIPTIONAL REPRESSOR NEMR"/>
    <property type="match status" value="1"/>
</dbReference>
<dbReference type="PRINTS" id="PR00455">
    <property type="entry name" value="HTHTETR"/>
</dbReference>
<dbReference type="PROSITE" id="PS01081">
    <property type="entry name" value="HTH_TETR_1"/>
    <property type="match status" value="1"/>
</dbReference>
<dbReference type="Pfam" id="PF16925">
    <property type="entry name" value="TetR_C_13"/>
    <property type="match status" value="1"/>
</dbReference>
<feature type="domain" description="HTH tetR-type" evidence="5">
    <location>
        <begin position="4"/>
        <end position="64"/>
    </location>
</feature>
<dbReference type="Proteomes" id="UP000501812">
    <property type="component" value="Chromosome"/>
</dbReference>
<dbReference type="EMBL" id="CP051774">
    <property type="protein sequence ID" value="QJE96354.1"/>
    <property type="molecule type" value="Genomic_DNA"/>
</dbReference>
<accession>A0A858RII7</accession>
<evidence type="ECO:0000259" key="5">
    <source>
        <dbReference type="PROSITE" id="PS50977"/>
    </source>
</evidence>
<protein>
    <submittedName>
        <fullName evidence="6">TetR/AcrR family transcriptional regulator</fullName>
    </submittedName>
</protein>
<dbReference type="InterPro" id="IPR011075">
    <property type="entry name" value="TetR_C"/>
</dbReference>
<dbReference type="SUPFAM" id="SSF46689">
    <property type="entry name" value="Homeodomain-like"/>
    <property type="match status" value="1"/>
</dbReference>
<dbReference type="PANTHER" id="PTHR47506">
    <property type="entry name" value="TRANSCRIPTIONAL REGULATORY PROTEIN"/>
    <property type="match status" value="1"/>
</dbReference>
<keyword evidence="2 4" id="KW-0238">DNA-binding</keyword>
<dbReference type="InterPro" id="IPR036271">
    <property type="entry name" value="Tet_transcr_reg_TetR-rel_C_sf"/>
</dbReference>